<dbReference type="RefSeq" id="WP_112301636.1">
    <property type="nucleotide sequence ID" value="NZ_QTTP01000001.1"/>
</dbReference>
<reference evidence="1 2" key="1">
    <citation type="submission" date="2018-06" db="EMBL/GenBank/DDBJ databases">
        <authorList>
            <consortium name="Pathogen Informatics"/>
            <person name="Doyle S."/>
        </authorList>
    </citation>
    <scope>NUCLEOTIDE SEQUENCE [LARGE SCALE GENOMIC DNA]</scope>
    <source>
        <strain evidence="1 2">NCTC13229</strain>
    </source>
</reference>
<evidence type="ECO:0000313" key="1">
    <source>
        <dbReference type="EMBL" id="SPZ42090.1"/>
    </source>
</evidence>
<protein>
    <submittedName>
        <fullName evidence="1">Uncharacterized protein</fullName>
    </submittedName>
</protein>
<comment type="caution">
    <text evidence="1">The sequence shown here is derived from an EMBL/GenBank/DDBJ whole genome shotgun (WGS) entry which is preliminary data.</text>
</comment>
<name>A0AB38FKF0_RHOWR</name>
<gene>
    <name evidence="1" type="ORF">NCTC13229_05605</name>
</gene>
<evidence type="ECO:0000313" key="2">
    <source>
        <dbReference type="Proteomes" id="UP000251211"/>
    </source>
</evidence>
<dbReference type="EMBL" id="UAUI01000024">
    <property type="protein sequence ID" value="SPZ42090.1"/>
    <property type="molecule type" value="Genomic_DNA"/>
</dbReference>
<dbReference type="Proteomes" id="UP000251211">
    <property type="component" value="Unassembled WGS sequence"/>
</dbReference>
<sequence>MATEQFDVTFDGPALDEHRMDVRELAPALLALADAFQTAQTVVAPDARRANLEITASREGSFAVDLVLNSNLIDQALNLLGGRHVTAAANGGGLLGLVLLAVNGIKWLRNRTYTSQDIGDGTVRITTADGDSITLPAESISLVQSNDFRQATQRFTAPLNSEGITSVSIGGPNFPPLMIDQSDLPAFNPSAGDLTVVSDNTIEQVVTVDSVPFRETLQWRLNDGSTNFTATMQDAAFRDRIRRRDVQFGEGDKLRAEIRTIQTMDTNGTLTTQRTIERVIEHLPGPVQGSLFDH</sequence>
<proteinExistence type="predicted"/>
<dbReference type="AlphaFoldDB" id="A0AB38FKF0"/>
<organism evidence="1 2">
    <name type="scientific">Rhodococcus wratislaviensis</name>
    <name type="common">Tsukamurella wratislaviensis</name>
    <dbReference type="NCBI Taxonomy" id="44752"/>
    <lineage>
        <taxon>Bacteria</taxon>
        <taxon>Bacillati</taxon>
        <taxon>Actinomycetota</taxon>
        <taxon>Actinomycetes</taxon>
        <taxon>Mycobacteriales</taxon>
        <taxon>Nocardiaceae</taxon>
        <taxon>Rhodococcus</taxon>
    </lineage>
</organism>
<accession>A0AB38FKF0</accession>